<dbReference type="Proteomes" id="UP000805193">
    <property type="component" value="Unassembled WGS sequence"/>
</dbReference>
<accession>A0AC60Q9U0</accession>
<keyword evidence="2" id="KW-1185">Reference proteome</keyword>
<sequence length="485" mass="56303">MDRGVRRRYAQGIIKLRPRPRMIINLFMFNHEIDMLDIRIHVLGDAVDYYVVCESNYTFFGSPKQLYLSSNLSAGFLSEHRRKIVLLRSGTNYAIDKDHWAPENNLRSLLWQKGRHRFKNLRDDDLFMLNDADEIPSREVMLFLKYHDGYREPIVLYLRWFVYGFFWENYLPSVVPSICTVAYLREVYGDDSNLVRRNERPRDILPAGTSTGTLWTPWAIRGILGQDRAEREAKAEIIFQYYRHQSTLPAIVPVKQRDPFDFAPHEARDVNKERRRARLNALKPIPPALPTMRLSRWQRIQDFKLLLGTSRLSNNPEAASAACHTTGPGVFSRRVSSTDTSVTGSGGAWPRLNSRSPWRSSLFDWLDAWLDVWESKNLTSGTLTKGTHGALRQTTRALVQITEYCFTELGLNYVLLGKIQTDSLEDRFGKYRQLAGSQYHISIRQPYEGENKLRLQSTLPTIPCEDERWEQLEKQVDTPRPSCNI</sequence>
<protein>
    <submittedName>
        <fullName evidence="1">Uncharacterized protein</fullName>
    </submittedName>
</protein>
<evidence type="ECO:0000313" key="2">
    <source>
        <dbReference type="Proteomes" id="UP000805193"/>
    </source>
</evidence>
<reference evidence="1 2" key="1">
    <citation type="journal article" date="2020" name="Cell">
        <title>Large-Scale Comparative Analyses of Tick Genomes Elucidate Their Genetic Diversity and Vector Capacities.</title>
        <authorList>
            <consortium name="Tick Genome and Microbiome Consortium (TIGMIC)"/>
            <person name="Jia N."/>
            <person name="Wang J."/>
            <person name="Shi W."/>
            <person name="Du L."/>
            <person name="Sun Y."/>
            <person name="Zhan W."/>
            <person name="Jiang J.F."/>
            <person name="Wang Q."/>
            <person name="Zhang B."/>
            <person name="Ji P."/>
            <person name="Bell-Sakyi L."/>
            <person name="Cui X.M."/>
            <person name="Yuan T.T."/>
            <person name="Jiang B.G."/>
            <person name="Yang W.F."/>
            <person name="Lam T.T."/>
            <person name="Chang Q.C."/>
            <person name="Ding S.J."/>
            <person name="Wang X.J."/>
            <person name="Zhu J.G."/>
            <person name="Ruan X.D."/>
            <person name="Zhao L."/>
            <person name="Wei J.T."/>
            <person name="Ye R.Z."/>
            <person name="Que T.C."/>
            <person name="Du C.H."/>
            <person name="Zhou Y.H."/>
            <person name="Cheng J.X."/>
            <person name="Dai P.F."/>
            <person name="Guo W.B."/>
            <person name="Han X.H."/>
            <person name="Huang E.J."/>
            <person name="Li L.F."/>
            <person name="Wei W."/>
            <person name="Gao Y.C."/>
            <person name="Liu J.Z."/>
            <person name="Shao H.Z."/>
            <person name="Wang X."/>
            <person name="Wang C.C."/>
            <person name="Yang T.C."/>
            <person name="Huo Q.B."/>
            <person name="Li W."/>
            <person name="Chen H.Y."/>
            <person name="Chen S.E."/>
            <person name="Zhou L.G."/>
            <person name="Ni X.B."/>
            <person name="Tian J.H."/>
            <person name="Sheng Y."/>
            <person name="Liu T."/>
            <person name="Pan Y.S."/>
            <person name="Xia L.Y."/>
            <person name="Li J."/>
            <person name="Zhao F."/>
            <person name="Cao W.C."/>
        </authorList>
    </citation>
    <scope>NUCLEOTIDE SEQUENCE [LARGE SCALE GENOMIC DNA]</scope>
    <source>
        <strain evidence="1">Iper-2018</strain>
    </source>
</reference>
<comment type="caution">
    <text evidence="1">The sequence shown here is derived from an EMBL/GenBank/DDBJ whole genome shotgun (WGS) entry which is preliminary data.</text>
</comment>
<gene>
    <name evidence="1" type="ORF">HPB47_022410</name>
</gene>
<name>A0AC60Q9U0_IXOPE</name>
<dbReference type="EMBL" id="JABSTQ010009293">
    <property type="protein sequence ID" value="KAG0430747.1"/>
    <property type="molecule type" value="Genomic_DNA"/>
</dbReference>
<proteinExistence type="predicted"/>
<organism evidence="1 2">
    <name type="scientific">Ixodes persulcatus</name>
    <name type="common">Taiga tick</name>
    <dbReference type="NCBI Taxonomy" id="34615"/>
    <lineage>
        <taxon>Eukaryota</taxon>
        <taxon>Metazoa</taxon>
        <taxon>Ecdysozoa</taxon>
        <taxon>Arthropoda</taxon>
        <taxon>Chelicerata</taxon>
        <taxon>Arachnida</taxon>
        <taxon>Acari</taxon>
        <taxon>Parasitiformes</taxon>
        <taxon>Ixodida</taxon>
        <taxon>Ixodoidea</taxon>
        <taxon>Ixodidae</taxon>
        <taxon>Ixodinae</taxon>
        <taxon>Ixodes</taxon>
    </lineage>
</organism>
<evidence type="ECO:0000313" key="1">
    <source>
        <dbReference type="EMBL" id="KAG0430747.1"/>
    </source>
</evidence>